<dbReference type="AlphaFoldDB" id="A0A7V4U089"/>
<comment type="similarity">
    <text evidence="1 3">Belongs to the short-chain dehydrogenases/reductases (SDR) family.</text>
</comment>
<protein>
    <submittedName>
        <fullName evidence="4">SDR family oxidoreductase</fullName>
    </submittedName>
</protein>
<evidence type="ECO:0000313" key="4">
    <source>
        <dbReference type="EMBL" id="HGY55559.1"/>
    </source>
</evidence>
<dbReference type="CDD" id="cd05233">
    <property type="entry name" value="SDR_c"/>
    <property type="match status" value="1"/>
</dbReference>
<dbReference type="InterPro" id="IPR036291">
    <property type="entry name" value="NAD(P)-bd_dom_sf"/>
</dbReference>
<dbReference type="GO" id="GO:0016491">
    <property type="term" value="F:oxidoreductase activity"/>
    <property type="evidence" value="ECO:0007669"/>
    <property type="project" value="UniProtKB-KW"/>
</dbReference>
<evidence type="ECO:0000256" key="3">
    <source>
        <dbReference type="RuleBase" id="RU000363"/>
    </source>
</evidence>
<reference evidence="4" key="1">
    <citation type="journal article" date="2020" name="mSystems">
        <title>Genome- and Community-Level Interaction Insights into Carbon Utilization and Element Cycling Functions of Hydrothermarchaeota in Hydrothermal Sediment.</title>
        <authorList>
            <person name="Zhou Z."/>
            <person name="Liu Y."/>
            <person name="Xu W."/>
            <person name="Pan J."/>
            <person name="Luo Z.H."/>
            <person name="Li M."/>
        </authorList>
    </citation>
    <scope>NUCLEOTIDE SEQUENCE [LARGE SCALE GENOMIC DNA]</scope>
    <source>
        <strain evidence="4">HyVt-577</strain>
    </source>
</reference>
<organism evidence="4">
    <name type="scientific">Caldithrix abyssi</name>
    <dbReference type="NCBI Taxonomy" id="187145"/>
    <lineage>
        <taxon>Bacteria</taxon>
        <taxon>Pseudomonadati</taxon>
        <taxon>Calditrichota</taxon>
        <taxon>Calditrichia</taxon>
        <taxon>Calditrichales</taxon>
        <taxon>Calditrichaceae</taxon>
        <taxon>Caldithrix</taxon>
    </lineage>
</organism>
<name>A0A7V4U089_CALAY</name>
<keyword evidence="2" id="KW-0560">Oxidoreductase</keyword>
<dbReference type="GO" id="GO:0016020">
    <property type="term" value="C:membrane"/>
    <property type="evidence" value="ECO:0007669"/>
    <property type="project" value="TreeGrafter"/>
</dbReference>
<gene>
    <name evidence="4" type="ORF">ENK44_07665</name>
</gene>
<comment type="caution">
    <text evidence="4">The sequence shown here is derived from an EMBL/GenBank/DDBJ whole genome shotgun (WGS) entry which is preliminary data.</text>
</comment>
<dbReference type="PANTHER" id="PTHR44196">
    <property type="entry name" value="DEHYDROGENASE/REDUCTASE SDR FAMILY MEMBER 7B"/>
    <property type="match status" value="1"/>
</dbReference>
<sequence>MSHTSPQTVLITGASTGIGYELAKLFARDRYNLVLVARNRQKLEELASLLQKEYQVNTTVIDKDLSLTDSPQELYDEINNQGIDIDILINNAGFGAYGAFAETDWAREAKMSQLNMISLAHLTKLFLPSMLEKGRGKIMNVASTAAFLPGPFMALYYASKAFVLSFSEALNKELEGSGITVTALCPGATETEFSKRAKMEKARLFASNLIVMMSAAEVARQGYVGFMKGKPVIVTGLSNKVMTLGIRFSPRSWVLGLVHWIMSKREG</sequence>
<dbReference type="Proteomes" id="UP000885779">
    <property type="component" value="Unassembled WGS sequence"/>
</dbReference>
<dbReference type="PIRSF" id="PIRSF000126">
    <property type="entry name" value="11-beta-HSD1"/>
    <property type="match status" value="1"/>
</dbReference>
<dbReference type="PRINTS" id="PR00080">
    <property type="entry name" value="SDRFAMILY"/>
</dbReference>
<dbReference type="PANTHER" id="PTHR44196:SF2">
    <property type="entry name" value="SHORT-CHAIN DEHYDROGENASE-RELATED"/>
    <property type="match status" value="1"/>
</dbReference>
<evidence type="ECO:0000256" key="1">
    <source>
        <dbReference type="ARBA" id="ARBA00006484"/>
    </source>
</evidence>
<dbReference type="EMBL" id="DRQG01000072">
    <property type="protein sequence ID" value="HGY55559.1"/>
    <property type="molecule type" value="Genomic_DNA"/>
</dbReference>
<dbReference type="PRINTS" id="PR00081">
    <property type="entry name" value="GDHRDH"/>
</dbReference>
<dbReference type="SUPFAM" id="SSF51735">
    <property type="entry name" value="NAD(P)-binding Rossmann-fold domains"/>
    <property type="match status" value="1"/>
</dbReference>
<evidence type="ECO:0000256" key="2">
    <source>
        <dbReference type="ARBA" id="ARBA00023002"/>
    </source>
</evidence>
<dbReference type="Pfam" id="PF00106">
    <property type="entry name" value="adh_short"/>
    <property type="match status" value="1"/>
</dbReference>
<accession>A0A7V4U089</accession>
<proteinExistence type="inferred from homology"/>
<dbReference type="Gene3D" id="3.40.50.720">
    <property type="entry name" value="NAD(P)-binding Rossmann-like Domain"/>
    <property type="match status" value="1"/>
</dbReference>
<dbReference type="InterPro" id="IPR002347">
    <property type="entry name" value="SDR_fam"/>
</dbReference>